<organism evidence="7 8">
    <name type="scientific">Photobacterium carnosum</name>
    <dbReference type="NCBI Taxonomy" id="2023717"/>
    <lineage>
        <taxon>Bacteria</taxon>
        <taxon>Pseudomonadati</taxon>
        <taxon>Pseudomonadota</taxon>
        <taxon>Gammaproteobacteria</taxon>
        <taxon>Vibrionales</taxon>
        <taxon>Vibrionaceae</taxon>
        <taxon>Photobacterium</taxon>
    </lineage>
</organism>
<evidence type="ECO:0000313" key="8">
    <source>
        <dbReference type="Proteomes" id="UP000234420"/>
    </source>
</evidence>
<feature type="transmembrane region" description="Helical" evidence="5">
    <location>
        <begin position="61"/>
        <end position="82"/>
    </location>
</feature>
<keyword evidence="4 5" id="KW-0472">Membrane</keyword>
<proteinExistence type="predicted"/>
<feature type="domain" description="O-antigen ligase-related" evidence="6">
    <location>
        <begin position="217"/>
        <end position="352"/>
    </location>
</feature>
<name>A0A2N4UUZ3_9GAMM</name>
<dbReference type="GO" id="GO:0016020">
    <property type="term" value="C:membrane"/>
    <property type="evidence" value="ECO:0007669"/>
    <property type="project" value="UniProtKB-SubCell"/>
</dbReference>
<feature type="transmembrane region" description="Helical" evidence="5">
    <location>
        <begin position="133"/>
        <end position="154"/>
    </location>
</feature>
<comment type="subcellular location">
    <subcellularLocation>
        <location evidence="1">Membrane</location>
        <topology evidence="1">Multi-pass membrane protein</topology>
    </subcellularLocation>
</comment>
<accession>A0A2N4UUZ3</accession>
<dbReference type="EMBL" id="NPIB01000004">
    <property type="protein sequence ID" value="PLC58844.1"/>
    <property type="molecule type" value="Genomic_DNA"/>
</dbReference>
<feature type="transmembrane region" description="Helical" evidence="5">
    <location>
        <begin position="371"/>
        <end position="387"/>
    </location>
</feature>
<evidence type="ECO:0000313" key="7">
    <source>
        <dbReference type="EMBL" id="PLC58844.1"/>
    </source>
</evidence>
<evidence type="ECO:0000256" key="5">
    <source>
        <dbReference type="SAM" id="Phobius"/>
    </source>
</evidence>
<dbReference type="RefSeq" id="WP_101767918.1">
    <property type="nucleotide sequence ID" value="NZ_BPPU01000002.1"/>
</dbReference>
<dbReference type="InterPro" id="IPR007016">
    <property type="entry name" value="O-antigen_ligase-rel_domated"/>
</dbReference>
<feature type="transmembrane region" description="Helical" evidence="5">
    <location>
        <begin position="16"/>
        <end position="49"/>
    </location>
</feature>
<feature type="transmembrane region" description="Helical" evidence="5">
    <location>
        <begin position="218"/>
        <end position="246"/>
    </location>
</feature>
<keyword evidence="2 5" id="KW-0812">Transmembrane</keyword>
<reference evidence="7 8" key="1">
    <citation type="journal article" date="2018" name="Syst. Appl. Microbiol.">
        <title>Photobacterium carnosum sp. nov., isolated from spoiled modified atmosphere packaged poultry meat.</title>
        <authorList>
            <person name="Hilgarth M."/>
            <person name="Fuertes S."/>
            <person name="Ehrmann M."/>
            <person name="Vogel R.F."/>
        </authorList>
    </citation>
    <scope>NUCLEOTIDE SEQUENCE [LARGE SCALE GENOMIC DNA]</scope>
    <source>
        <strain evidence="7 8">TMW 2.2021</strain>
    </source>
</reference>
<dbReference type="Pfam" id="PF04932">
    <property type="entry name" value="Wzy_C"/>
    <property type="match status" value="1"/>
</dbReference>
<evidence type="ECO:0000259" key="6">
    <source>
        <dbReference type="Pfam" id="PF04932"/>
    </source>
</evidence>
<comment type="caution">
    <text evidence="7">The sequence shown here is derived from an EMBL/GenBank/DDBJ whole genome shotgun (WGS) entry which is preliminary data.</text>
</comment>
<feature type="transmembrane region" description="Helical" evidence="5">
    <location>
        <begin position="252"/>
        <end position="278"/>
    </location>
</feature>
<dbReference type="AlphaFoldDB" id="A0A2N4UUZ3"/>
<protein>
    <recommendedName>
        <fullName evidence="6">O-antigen ligase-related domain-containing protein</fullName>
    </recommendedName>
</protein>
<evidence type="ECO:0000256" key="2">
    <source>
        <dbReference type="ARBA" id="ARBA00022692"/>
    </source>
</evidence>
<feature type="transmembrane region" description="Helical" evidence="5">
    <location>
        <begin position="102"/>
        <end position="121"/>
    </location>
</feature>
<dbReference type="Proteomes" id="UP000234420">
    <property type="component" value="Unassembled WGS sequence"/>
</dbReference>
<evidence type="ECO:0000256" key="3">
    <source>
        <dbReference type="ARBA" id="ARBA00022989"/>
    </source>
</evidence>
<evidence type="ECO:0000256" key="1">
    <source>
        <dbReference type="ARBA" id="ARBA00004141"/>
    </source>
</evidence>
<sequence>MSILQKTTFKNIDEKIIYYTIVLTYPLYLLGGLYLVGPVLAWFLLYHAVTIIFNHKVKIHYLAMLWLFSILLIEIVVVIGSFNTGHSLLMTIKSTIGWAKGWALIGVFIFIGAILPIRYYILQQAVINILWQSLLISPLLIIVAFLDFPTLLYISPLKIFGGGGEQFFKVWLYWNDINTGLPRWQLFAPWSPALAFYALLALSIILPRDSDRLKYIAIFSSITLILLSESRAGVIILLILLFVYFISCFFDIIYILFILLFSILIFGVFSEEIIGGILDSINYINSMRSDSSMIRKTLNNIGLYRWYNESFWFGHGNVERGPHIVQFMPIGSHNTFIGLLFIKGIIGLLLYVVPLILTTVYLFFKSFIRRDYLAGFFVILIFLMYSFTENIEILSYLMWPGWLFIGMSLRACSYRCDLNAIDFEDNGQAFVVRK</sequence>
<gene>
    <name evidence="7" type="ORF">CIK00_05495</name>
</gene>
<keyword evidence="8" id="KW-1185">Reference proteome</keyword>
<feature type="transmembrane region" description="Helical" evidence="5">
    <location>
        <begin position="187"/>
        <end position="206"/>
    </location>
</feature>
<evidence type="ECO:0000256" key="4">
    <source>
        <dbReference type="ARBA" id="ARBA00023136"/>
    </source>
</evidence>
<feature type="transmembrane region" description="Helical" evidence="5">
    <location>
        <begin position="335"/>
        <end position="364"/>
    </location>
</feature>
<keyword evidence="3 5" id="KW-1133">Transmembrane helix</keyword>